<keyword evidence="1" id="KW-0472">Membrane</keyword>
<name>A0A2M8KUM1_9BACT</name>
<feature type="non-terminal residue" evidence="2">
    <location>
        <position position="1"/>
    </location>
</feature>
<comment type="caution">
    <text evidence="2">The sequence shown here is derived from an EMBL/GenBank/DDBJ whole genome shotgun (WGS) entry which is preliminary data.</text>
</comment>
<organism evidence="2 3">
    <name type="scientific">Candidatus Roizmanbacteria bacterium CG10_big_fil_rev_8_21_14_0_10_45_7</name>
    <dbReference type="NCBI Taxonomy" id="1974854"/>
    <lineage>
        <taxon>Bacteria</taxon>
        <taxon>Candidatus Roizmaniibacteriota</taxon>
    </lineage>
</organism>
<dbReference type="EMBL" id="PFEE01000052">
    <property type="protein sequence ID" value="PJE63601.1"/>
    <property type="molecule type" value="Genomic_DNA"/>
</dbReference>
<keyword evidence="1" id="KW-1133">Transmembrane helix</keyword>
<protein>
    <submittedName>
        <fullName evidence="2">Protein translocase subunit SecF</fullName>
    </submittedName>
</protein>
<keyword evidence="1" id="KW-0812">Transmembrane</keyword>
<evidence type="ECO:0000256" key="1">
    <source>
        <dbReference type="SAM" id="Phobius"/>
    </source>
</evidence>
<sequence length="32" mass="3473">LIGSIVGTYSSPFVATPIYFLLSSRAATKRKK</sequence>
<dbReference type="Proteomes" id="UP000231569">
    <property type="component" value="Unassembled WGS sequence"/>
</dbReference>
<proteinExistence type="predicted"/>
<feature type="transmembrane region" description="Helical" evidence="1">
    <location>
        <begin position="6"/>
        <end position="22"/>
    </location>
</feature>
<evidence type="ECO:0000313" key="2">
    <source>
        <dbReference type="EMBL" id="PJE63601.1"/>
    </source>
</evidence>
<evidence type="ECO:0000313" key="3">
    <source>
        <dbReference type="Proteomes" id="UP000231569"/>
    </source>
</evidence>
<reference evidence="3" key="1">
    <citation type="submission" date="2017-09" db="EMBL/GenBank/DDBJ databases">
        <title>Depth-based differentiation of microbial function through sediment-hosted aquifers and enrichment of novel symbionts in the deep terrestrial subsurface.</title>
        <authorList>
            <person name="Probst A.J."/>
            <person name="Ladd B."/>
            <person name="Jarett J.K."/>
            <person name="Geller-Mcgrath D.E."/>
            <person name="Sieber C.M.K."/>
            <person name="Emerson J.B."/>
            <person name="Anantharaman K."/>
            <person name="Thomas B.C."/>
            <person name="Malmstrom R."/>
            <person name="Stieglmeier M."/>
            <person name="Klingl A."/>
            <person name="Woyke T."/>
            <person name="Ryan C.M."/>
            <person name="Banfield J.F."/>
        </authorList>
    </citation>
    <scope>NUCLEOTIDE SEQUENCE [LARGE SCALE GENOMIC DNA]</scope>
</reference>
<accession>A0A2M8KUM1</accession>
<gene>
    <name evidence="2" type="ORF">COU89_02410</name>
</gene>
<dbReference type="AlphaFoldDB" id="A0A2M8KUM1"/>